<evidence type="ECO:0000313" key="8">
    <source>
        <dbReference type="EMBL" id="MBD1396860.1"/>
    </source>
</evidence>
<evidence type="ECO:0000256" key="6">
    <source>
        <dbReference type="ARBA" id="ARBA00023136"/>
    </source>
</evidence>
<comment type="subcellular location">
    <subcellularLocation>
        <location evidence="1">Cell outer membrane</location>
    </subcellularLocation>
</comment>
<dbReference type="SUPFAM" id="SSF56954">
    <property type="entry name" value="Outer membrane efflux proteins (OEP)"/>
    <property type="match status" value="1"/>
</dbReference>
<dbReference type="PANTHER" id="PTHR30026:SF20">
    <property type="entry name" value="OUTER MEMBRANE PROTEIN TOLC"/>
    <property type="match status" value="1"/>
</dbReference>
<keyword evidence="3" id="KW-0813">Transport</keyword>
<name>A0ABR7XEZ1_9BACT</name>
<evidence type="ECO:0000256" key="4">
    <source>
        <dbReference type="ARBA" id="ARBA00022452"/>
    </source>
</evidence>
<keyword evidence="4" id="KW-1134">Transmembrane beta strand</keyword>
<accession>A0ABR7XEZ1</accession>
<dbReference type="InterPro" id="IPR003423">
    <property type="entry name" value="OMP_efflux"/>
</dbReference>
<dbReference type="EMBL" id="JACXAJ010000002">
    <property type="protein sequence ID" value="MBD1396860.1"/>
    <property type="molecule type" value="Genomic_DNA"/>
</dbReference>
<comment type="similarity">
    <text evidence="2">Belongs to the outer membrane factor (OMF) (TC 1.B.17) family.</text>
</comment>
<gene>
    <name evidence="8" type="ORF">H9Q13_06760</name>
</gene>
<dbReference type="PANTHER" id="PTHR30026">
    <property type="entry name" value="OUTER MEMBRANE PROTEIN TOLC"/>
    <property type="match status" value="1"/>
</dbReference>
<sequence length="448" mass="50487">MSPFKAMALLFLGAVLLLPGRLSAQERLTLEQAIKIGLENNYDIRIASTEQEIAKNNLGYRNLALLPTIDGRVAKDFSRNDIRNQFENNEPRVVDNSTNNITNASVLLNWTLFDGGRMFINYNRLKSLDRSGQLLTKATIENSLADILDAYFEVVRQSRKISSIEDAIAISQQRVDITQEQYEVGVSAKVEILRARVDFNADRSELLRQQELLQNAKISLNQLLGRDPNIDFVTTDTIMVNTGLEPGNVGSNMMAGNPNLQRIQVNRDLALYNLRSARSLRLPSIGLTGSYGYNRALQDPVIFGNTVGTNESQRIGFNYGVALTLPIFNGMDINRQIQNSRIALESTTLAYSQEQNRLQSELARTYARYVNRIQLLELEESNVLLAKQNADIAMERYRLGLLTAIELREAQRNQLVAENRLIDIQYEAKAAETELKRLSSTLLQENAE</sequence>
<dbReference type="RefSeq" id="WP_191183000.1">
    <property type="nucleotide sequence ID" value="NZ_JACXAJ010000002.1"/>
</dbReference>
<comment type="caution">
    <text evidence="8">The sequence shown here is derived from an EMBL/GenBank/DDBJ whole genome shotgun (WGS) entry which is preliminary data.</text>
</comment>
<proteinExistence type="inferred from homology"/>
<evidence type="ECO:0000313" key="9">
    <source>
        <dbReference type="Proteomes" id="UP000625551"/>
    </source>
</evidence>
<evidence type="ECO:0000256" key="5">
    <source>
        <dbReference type="ARBA" id="ARBA00022692"/>
    </source>
</evidence>
<organism evidence="8 9">
    <name type="scientific">Pontibacter aquaedesilientis</name>
    <dbReference type="NCBI Taxonomy" id="2766980"/>
    <lineage>
        <taxon>Bacteria</taxon>
        <taxon>Pseudomonadati</taxon>
        <taxon>Bacteroidota</taxon>
        <taxon>Cytophagia</taxon>
        <taxon>Cytophagales</taxon>
        <taxon>Hymenobacteraceae</taxon>
        <taxon>Pontibacter</taxon>
    </lineage>
</organism>
<keyword evidence="9" id="KW-1185">Reference proteome</keyword>
<evidence type="ECO:0000256" key="2">
    <source>
        <dbReference type="ARBA" id="ARBA00007613"/>
    </source>
</evidence>
<dbReference type="Proteomes" id="UP000625551">
    <property type="component" value="Unassembled WGS sequence"/>
</dbReference>
<keyword evidence="5" id="KW-0812">Transmembrane</keyword>
<protein>
    <submittedName>
        <fullName evidence="8">TolC family protein</fullName>
    </submittedName>
</protein>
<keyword evidence="6" id="KW-0472">Membrane</keyword>
<dbReference type="Pfam" id="PF02321">
    <property type="entry name" value="OEP"/>
    <property type="match status" value="2"/>
</dbReference>
<dbReference type="Gene3D" id="1.20.1600.10">
    <property type="entry name" value="Outer membrane efflux proteins (OEP)"/>
    <property type="match status" value="1"/>
</dbReference>
<keyword evidence="7" id="KW-0998">Cell outer membrane</keyword>
<dbReference type="InterPro" id="IPR051906">
    <property type="entry name" value="TolC-like"/>
</dbReference>
<reference evidence="8 9" key="1">
    <citation type="submission" date="2020-09" db="EMBL/GenBank/DDBJ databases">
        <title>Genome sequencing and assembly of Pontibacter sp.</title>
        <authorList>
            <person name="Chhetri G."/>
        </authorList>
    </citation>
    <scope>NUCLEOTIDE SEQUENCE [LARGE SCALE GENOMIC DNA]</scope>
    <source>
        <strain evidence="8 9">JH31</strain>
    </source>
</reference>
<evidence type="ECO:0000256" key="1">
    <source>
        <dbReference type="ARBA" id="ARBA00004442"/>
    </source>
</evidence>
<evidence type="ECO:0000256" key="3">
    <source>
        <dbReference type="ARBA" id="ARBA00022448"/>
    </source>
</evidence>
<evidence type="ECO:0000256" key="7">
    <source>
        <dbReference type="ARBA" id="ARBA00023237"/>
    </source>
</evidence>